<accession>A0ABW2V0H4</accession>
<keyword evidence="5" id="KW-0597">Phosphoprotein</keyword>
<evidence type="ECO:0000313" key="18">
    <source>
        <dbReference type="Proteomes" id="UP001596528"/>
    </source>
</evidence>
<keyword evidence="12" id="KW-0902">Two-component regulatory system</keyword>
<dbReference type="SUPFAM" id="SSF55874">
    <property type="entry name" value="ATPase domain of HSP90 chaperone/DNA topoisomerase II/histidine kinase"/>
    <property type="match status" value="1"/>
</dbReference>
<dbReference type="Gene3D" id="3.30.565.10">
    <property type="entry name" value="Histidine kinase-like ATPase, C-terminal domain"/>
    <property type="match status" value="1"/>
</dbReference>
<dbReference type="InterPro" id="IPR010559">
    <property type="entry name" value="Sig_transdc_His_kin_internal"/>
</dbReference>
<evidence type="ECO:0000256" key="14">
    <source>
        <dbReference type="SAM" id="Phobius"/>
    </source>
</evidence>
<dbReference type="SMART" id="SM00304">
    <property type="entry name" value="HAMP"/>
    <property type="match status" value="1"/>
</dbReference>
<evidence type="ECO:0000256" key="8">
    <source>
        <dbReference type="ARBA" id="ARBA00022741"/>
    </source>
</evidence>
<dbReference type="PRINTS" id="PR00344">
    <property type="entry name" value="BCTRLSENSOR"/>
</dbReference>
<dbReference type="EC" id="2.7.13.3" evidence="3"/>
<feature type="domain" description="Histidine kinase" evidence="15">
    <location>
        <begin position="418"/>
        <end position="605"/>
    </location>
</feature>
<evidence type="ECO:0000256" key="13">
    <source>
        <dbReference type="ARBA" id="ARBA00023136"/>
    </source>
</evidence>
<dbReference type="CDD" id="cd06225">
    <property type="entry name" value="HAMP"/>
    <property type="match status" value="1"/>
</dbReference>
<dbReference type="Gene3D" id="1.10.8.500">
    <property type="entry name" value="HAMP domain in histidine kinase"/>
    <property type="match status" value="1"/>
</dbReference>
<dbReference type="PANTHER" id="PTHR34220">
    <property type="entry name" value="SENSOR HISTIDINE KINASE YPDA"/>
    <property type="match status" value="1"/>
</dbReference>
<dbReference type="InterPro" id="IPR036890">
    <property type="entry name" value="HATPase_C_sf"/>
</dbReference>
<keyword evidence="11 14" id="KW-1133">Transmembrane helix</keyword>
<dbReference type="InterPro" id="IPR003660">
    <property type="entry name" value="HAMP_dom"/>
</dbReference>
<dbReference type="SMART" id="SM00387">
    <property type="entry name" value="HATPase_c"/>
    <property type="match status" value="1"/>
</dbReference>
<dbReference type="EMBL" id="JBHTGQ010000015">
    <property type="protein sequence ID" value="MFC7749659.1"/>
    <property type="molecule type" value="Genomic_DNA"/>
</dbReference>
<dbReference type="Proteomes" id="UP001596528">
    <property type="component" value="Unassembled WGS sequence"/>
</dbReference>
<dbReference type="Pfam" id="PF02518">
    <property type="entry name" value="HATPase_c"/>
    <property type="match status" value="1"/>
</dbReference>
<evidence type="ECO:0000313" key="17">
    <source>
        <dbReference type="EMBL" id="MFC7749659.1"/>
    </source>
</evidence>
<dbReference type="Pfam" id="PF00672">
    <property type="entry name" value="HAMP"/>
    <property type="match status" value="1"/>
</dbReference>
<comment type="caution">
    <text evidence="17">The sequence shown here is derived from an EMBL/GenBank/DDBJ whole genome shotgun (WGS) entry which is preliminary data.</text>
</comment>
<evidence type="ECO:0000256" key="4">
    <source>
        <dbReference type="ARBA" id="ARBA00022475"/>
    </source>
</evidence>
<evidence type="ECO:0000256" key="1">
    <source>
        <dbReference type="ARBA" id="ARBA00000085"/>
    </source>
</evidence>
<evidence type="ECO:0000259" key="15">
    <source>
        <dbReference type="PROSITE" id="PS50109"/>
    </source>
</evidence>
<evidence type="ECO:0000256" key="12">
    <source>
        <dbReference type="ARBA" id="ARBA00023012"/>
    </source>
</evidence>
<keyword evidence="6 17" id="KW-0808">Transferase</keyword>
<keyword evidence="7 14" id="KW-0812">Transmembrane</keyword>
<feature type="domain" description="HAMP" evidence="16">
    <location>
        <begin position="314"/>
        <end position="366"/>
    </location>
</feature>
<organism evidence="17 18">
    <name type="scientific">Paenibacillus thermoaerophilus</name>
    <dbReference type="NCBI Taxonomy" id="1215385"/>
    <lineage>
        <taxon>Bacteria</taxon>
        <taxon>Bacillati</taxon>
        <taxon>Bacillota</taxon>
        <taxon>Bacilli</taxon>
        <taxon>Bacillales</taxon>
        <taxon>Paenibacillaceae</taxon>
        <taxon>Paenibacillus</taxon>
    </lineage>
</organism>
<dbReference type="SUPFAM" id="SSF158472">
    <property type="entry name" value="HAMP domain-like"/>
    <property type="match status" value="1"/>
</dbReference>
<evidence type="ECO:0000256" key="3">
    <source>
        <dbReference type="ARBA" id="ARBA00012438"/>
    </source>
</evidence>
<proteinExistence type="predicted"/>
<keyword evidence="9 17" id="KW-0418">Kinase</keyword>
<keyword evidence="10" id="KW-0067">ATP-binding</keyword>
<dbReference type="PANTHER" id="PTHR34220:SF11">
    <property type="entry name" value="SENSOR PROTEIN KINASE HPTS"/>
    <property type="match status" value="1"/>
</dbReference>
<dbReference type="InterPro" id="IPR003594">
    <property type="entry name" value="HATPase_dom"/>
</dbReference>
<evidence type="ECO:0000256" key="11">
    <source>
        <dbReference type="ARBA" id="ARBA00022989"/>
    </source>
</evidence>
<evidence type="ECO:0000256" key="2">
    <source>
        <dbReference type="ARBA" id="ARBA00004651"/>
    </source>
</evidence>
<evidence type="ECO:0000256" key="10">
    <source>
        <dbReference type="ARBA" id="ARBA00022840"/>
    </source>
</evidence>
<sequence>MKKTLFRQLFVYFLVVIAISLGAVLVFSYGSASGQLDRQTETYVAQVIENASKQTDMYLQTYERASISMLSNDAVKRFLDMDPADTYRYFELSQQIRRYAYEPVFILHPQIQLLYVLGFHGRAVVADNQNPGVLSRFDAQRQLERMRRIVPPDGSVAVLNGTLRDEPVSGVVTVARQIRGVSSYDTAGVLGIELKIDELERLWTPVNIGEGSSFLIYDSQGKLVYASNAELAGRVPEALRERLQGEGASSRVKRVGEREYLWVPRVSDFSGWTLVMALPYDELQRPVSTLRRTTMAVAVAALALALLLAYRFGRSLLKPIRQLRESMKETEKGNWQLIERVEREDEIGHLMRSYNRMVDRLSEMIARVYEAELENRNALLALQATRLERQQAEFQALQLQINPHFLYNTLETINCYAIVEENEHIAEVVEAMAFMLRYSIQTKLEEITVANELNHVRNFLIILKHRIGREFELDVTVPPSLLLAKMVRLTLQPIVENAFQHAFPDGLEPHHRIAVHAEMSEDRFTVMVEDNGAGMTPERLERIRERLASGRLADSQEDGVYHRGGIGLLNVHRRIQLVFGEGYGLEIDSELGRGTRIQMHMPFHVITRWGRSE</sequence>
<evidence type="ECO:0000256" key="7">
    <source>
        <dbReference type="ARBA" id="ARBA00022692"/>
    </source>
</evidence>
<dbReference type="PROSITE" id="PS50885">
    <property type="entry name" value="HAMP"/>
    <property type="match status" value="1"/>
</dbReference>
<evidence type="ECO:0000259" key="16">
    <source>
        <dbReference type="PROSITE" id="PS50885"/>
    </source>
</evidence>
<keyword evidence="13 14" id="KW-0472">Membrane</keyword>
<dbReference type="GO" id="GO:0004673">
    <property type="term" value="F:protein histidine kinase activity"/>
    <property type="evidence" value="ECO:0007669"/>
    <property type="project" value="UniProtKB-EC"/>
</dbReference>
<dbReference type="InterPro" id="IPR050640">
    <property type="entry name" value="Bact_2-comp_sensor_kinase"/>
</dbReference>
<feature type="transmembrane region" description="Helical" evidence="14">
    <location>
        <begin position="9"/>
        <end position="30"/>
    </location>
</feature>
<dbReference type="Gene3D" id="3.30.450.20">
    <property type="entry name" value="PAS domain"/>
    <property type="match status" value="1"/>
</dbReference>
<dbReference type="PROSITE" id="PS50109">
    <property type="entry name" value="HIS_KIN"/>
    <property type="match status" value="1"/>
</dbReference>
<keyword evidence="4" id="KW-1003">Cell membrane</keyword>
<comment type="subcellular location">
    <subcellularLocation>
        <location evidence="2">Cell membrane</location>
        <topology evidence="2">Multi-pass membrane protein</topology>
    </subcellularLocation>
</comment>
<keyword evidence="8" id="KW-0547">Nucleotide-binding</keyword>
<evidence type="ECO:0000256" key="6">
    <source>
        <dbReference type="ARBA" id="ARBA00022679"/>
    </source>
</evidence>
<dbReference type="Pfam" id="PF06580">
    <property type="entry name" value="His_kinase"/>
    <property type="match status" value="1"/>
</dbReference>
<dbReference type="InterPro" id="IPR005467">
    <property type="entry name" value="His_kinase_dom"/>
</dbReference>
<reference evidence="18" key="1">
    <citation type="journal article" date="2019" name="Int. J. Syst. Evol. Microbiol.">
        <title>The Global Catalogue of Microorganisms (GCM) 10K type strain sequencing project: providing services to taxonomists for standard genome sequencing and annotation.</title>
        <authorList>
            <consortium name="The Broad Institute Genomics Platform"/>
            <consortium name="The Broad Institute Genome Sequencing Center for Infectious Disease"/>
            <person name="Wu L."/>
            <person name="Ma J."/>
        </authorList>
    </citation>
    <scope>NUCLEOTIDE SEQUENCE [LARGE SCALE GENOMIC DNA]</scope>
    <source>
        <strain evidence="18">JCM 18657</strain>
    </source>
</reference>
<name>A0ABW2V0H4_9BACL</name>
<dbReference type="RefSeq" id="WP_138790124.1">
    <property type="nucleotide sequence ID" value="NZ_JBHTGQ010000015.1"/>
</dbReference>
<evidence type="ECO:0000256" key="5">
    <source>
        <dbReference type="ARBA" id="ARBA00022553"/>
    </source>
</evidence>
<gene>
    <name evidence="17" type="ORF">ACFQWB_06865</name>
</gene>
<keyword evidence="18" id="KW-1185">Reference proteome</keyword>
<protein>
    <recommendedName>
        <fullName evidence="3">histidine kinase</fullName>
        <ecNumber evidence="3">2.7.13.3</ecNumber>
    </recommendedName>
</protein>
<dbReference type="InterPro" id="IPR004358">
    <property type="entry name" value="Sig_transdc_His_kin-like_C"/>
</dbReference>
<evidence type="ECO:0000256" key="9">
    <source>
        <dbReference type="ARBA" id="ARBA00022777"/>
    </source>
</evidence>
<comment type="catalytic activity">
    <reaction evidence="1">
        <text>ATP + protein L-histidine = ADP + protein N-phospho-L-histidine.</text>
        <dbReference type="EC" id="2.7.13.3"/>
    </reaction>
</comment>